<evidence type="ECO:0000313" key="2">
    <source>
        <dbReference type="EMBL" id="GGF01547.1"/>
    </source>
</evidence>
<dbReference type="Proteomes" id="UP000646365">
    <property type="component" value="Unassembled WGS sequence"/>
</dbReference>
<accession>A0A8J2YNW2</accession>
<keyword evidence="1" id="KW-0732">Signal</keyword>
<sequence>MSSTQSNGASLRSGAARFGLLAGLVLALASCAAPDRGNCLQSRTETRYHPASVFLGGNGYSHEWEPSEEKVCTLWEYPDGKPKG</sequence>
<evidence type="ECO:0000256" key="1">
    <source>
        <dbReference type="SAM" id="SignalP"/>
    </source>
</evidence>
<evidence type="ECO:0000313" key="3">
    <source>
        <dbReference type="Proteomes" id="UP000646365"/>
    </source>
</evidence>
<reference evidence="2" key="2">
    <citation type="submission" date="2020-09" db="EMBL/GenBank/DDBJ databases">
        <authorList>
            <person name="Sun Q."/>
            <person name="Zhou Y."/>
        </authorList>
    </citation>
    <scope>NUCLEOTIDE SEQUENCE</scope>
    <source>
        <strain evidence="2">CGMCC 1.15725</strain>
    </source>
</reference>
<organism evidence="2 3">
    <name type="scientific">Aliidongia dinghuensis</name>
    <dbReference type="NCBI Taxonomy" id="1867774"/>
    <lineage>
        <taxon>Bacteria</taxon>
        <taxon>Pseudomonadati</taxon>
        <taxon>Pseudomonadota</taxon>
        <taxon>Alphaproteobacteria</taxon>
        <taxon>Rhodospirillales</taxon>
        <taxon>Dongiaceae</taxon>
        <taxon>Aliidongia</taxon>
    </lineage>
</organism>
<dbReference type="AlphaFoldDB" id="A0A8J2YNW2"/>
<comment type="caution">
    <text evidence="2">The sequence shown here is derived from an EMBL/GenBank/DDBJ whole genome shotgun (WGS) entry which is preliminary data.</text>
</comment>
<feature type="signal peptide" evidence="1">
    <location>
        <begin position="1"/>
        <end position="32"/>
    </location>
</feature>
<proteinExistence type="predicted"/>
<keyword evidence="3" id="KW-1185">Reference proteome</keyword>
<reference evidence="2" key="1">
    <citation type="journal article" date="2014" name="Int. J. Syst. Evol. Microbiol.">
        <title>Complete genome sequence of Corynebacterium casei LMG S-19264T (=DSM 44701T), isolated from a smear-ripened cheese.</title>
        <authorList>
            <consortium name="US DOE Joint Genome Institute (JGI-PGF)"/>
            <person name="Walter F."/>
            <person name="Albersmeier A."/>
            <person name="Kalinowski J."/>
            <person name="Ruckert C."/>
        </authorList>
    </citation>
    <scope>NUCLEOTIDE SEQUENCE</scope>
    <source>
        <strain evidence="2">CGMCC 1.15725</strain>
    </source>
</reference>
<feature type="chain" id="PRO_5035173928" evidence="1">
    <location>
        <begin position="33"/>
        <end position="84"/>
    </location>
</feature>
<gene>
    <name evidence="2" type="ORF">GCM10011611_03830</name>
</gene>
<protein>
    <submittedName>
        <fullName evidence="2">Uncharacterized protein</fullName>
    </submittedName>
</protein>
<dbReference type="EMBL" id="BMJQ01000001">
    <property type="protein sequence ID" value="GGF01547.1"/>
    <property type="molecule type" value="Genomic_DNA"/>
</dbReference>
<name>A0A8J2YNW2_9PROT</name>